<evidence type="ECO:0000313" key="1">
    <source>
        <dbReference type="EMBL" id="KHJ33743.1"/>
    </source>
</evidence>
<proteinExistence type="predicted"/>
<reference evidence="1 2" key="1">
    <citation type="journal article" date="2014" name="BMC Genomics">
        <title>Adaptive genomic structural variation in the grape powdery mildew pathogen, Erysiphe necator.</title>
        <authorList>
            <person name="Jones L."/>
            <person name="Riaz S."/>
            <person name="Morales-Cruz A."/>
            <person name="Amrine K.C."/>
            <person name="McGuire B."/>
            <person name="Gubler W.D."/>
            <person name="Walker M.A."/>
            <person name="Cantu D."/>
        </authorList>
    </citation>
    <scope>NUCLEOTIDE SEQUENCE [LARGE SCALE GENOMIC DNA]</scope>
    <source>
        <strain evidence="2">c</strain>
    </source>
</reference>
<evidence type="ECO:0000313" key="2">
    <source>
        <dbReference type="Proteomes" id="UP000030854"/>
    </source>
</evidence>
<dbReference type="EMBL" id="JNVN01001259">
    <property type="protein sequence ID" value="KHJ33743.1"/>
    <property type="molecule type" value="Genomic_DNA"/>
</dbReference>
<organism evidence="1 2">
    <name type="scientific">Uncinula necator</name>
    <name type="common">Grape powdery mildew</name>
    <dbReference type="NCBI Taxonomy" id="52586"/>
    <lineage>
        <taxon>Eukaryota</taxon>
        <taxon>Fungi</taxon>
        <taxon>Dikarya</taxon>
        <taxon>Ascomycota</taxon>
        <taxon>Pezizomycotina</taxon>
        <taxon>Leotiomycetes</taxon>
        <taxon>Erysiphales</taxon>
        <taxon>Erysiphaceae</taxon>
        <taxon>Erysiphe</taxon>
    </lineage>
</organism>
<protein>
    <submittedName>
        <fullName evidence="1">Uncharacterized protein</fullName>
    </submittedName>
</protein>
<keyword evidence="2" id="KW-1185">Reference proteome</keyword>
<dbReference type="AlphaFoldDB" id="A0A0B1P652"/>
<sequence length="227" mass="25837">MFSPQISRKRRYDEGDSYDVQVIFELGSSNTQYPMSSALPCFSENTESSALQFYGLGTQNTEINELVGPDNRFSSPKITKIFHTNEPFTKKQCFTYFSKDFGSDNHGSIISENIFSPIFVKEDIADRCCTRACHICRRKPSQKNESELYSFCENCHNSTCLICLRHCSGRKLKSSEGREQVFHPIFLSENAISNNSNIHYEKICSRCCVEQGTIGEVRCFGCLNQMA</sequence>
<name>A0A0B1P652_UNCNE</name>
<comment type="caution">
    <text evidence="1">The sequence shown here is derived from an EMBL/GenBank/DDBJ whole genome shotgun (WGS) entry which is preliminary data.</text>
</comment>
<gene>
    <name evidence="1" type="ORF">EV44_g5154</name>
</gene>
<dbReference type="Proteomes" id="UP000030854">
    <property type="component" value="Unassembled WGS sequence"/>
</dbReference>
<dbReference type="HOGENOM" id="CLU_1115588_0_0_1"/>
<dbReference type="OMA" id="RCHERTC"/>
<accession>A0A0B1P652</accession>
<dbReference type="OrthoDB" id="5377226at2759"/>